<dbReference type="InterPro" id="IPR024344">
    <property type="entry name" value="MDMPI_metal-binding"/>
</dbReference>
<dbReference type="NCBIfam" id="TIGR03083">
    <property type="entry name" value="maleylpyruvate isomerase family mycothiol-dependent enzyme"/>
    <property type="match status" value="1"/>
</dbReference>
<proteinExistence type="predicted"/>
<dbReference type="InterPro" id="IPR017519">
    <property type="entry name" value="CHP03085"/>
</dbReference>
<dbReference type="EMBL" id="JAKFHA010000016">
    <property type="protein sequence ID" value="MCF2530412.1"/>
    <property type="molecule type" value="Genomic_DNA"/>
</dbReference>
<protein>
    <submittedName>
        <fullName evidence="2">TIGR03085 family metal-binding protein</fullName>
    </submittedName>
</protein>
<evidence type="ECO:0000313" key="3">
    <source>
        <dbReference type="Proteomes" id="UP001165378"/>
    </source>
</evidence>
<accession>A0AA41Q5B5</accession>
<dbReference type="AlphaFoldDB" id="A0AA41Q5B5"/>
<comment type="caution">
    <text evidence="2">The sequence shown here is derived from an EMBL/GenBank/DDBJ whole genome shotgun (WGS) entry which is preliminary data.</text>
</comment>
<dbReference type="InterPro" id="IPR017517">
    <property type="entry name" value="Maleyloyr_isom"/>
</dbReference>
<organism evidence="2 3">
    <name type="scientific">Yinghuangia soli</name>
    <dbReference type="NCBI Taxonomy" id="2908204"/>
    <lineage>
        <taxon>Bacteria</taxon>
        <taxon>Bacillati</taxon>
        <taxon>Actinomycetota</taxon>
        <taxon>Actinomycetes</taxon>
        <taxon>Kitasatosporales</taxon>
        <taxon>Streptomycetaceae</taxon>
        <taxon>Yinghuangia</taxon>
    </lineage>
</organism>
<dbReference type="InterPro" id="IPR034660">
    <property type="entry name" value="DinB/YfiT-like"/>
</dbReference>
<dbReference type="GO" id="GO:0046872">
    <property type="term" value="F:metal ion binding"/>
    <property type="evidence" value="ECO:0007669"/>
    <property type="project" value="InterPro"/>
</dbReference>
<dbReference type="Gene3D" id="1.20.120.450">
    <property type="entry name" value="dinb family like domain"/>
    <property type="match status" value="1"/>
</dbReference>
<gene>
    <name evidence="2" type="ORF">LZ495_24765</name>
</gene>
<dbReference type="Proteomes" id="UP001165378">
    <property type="component" value="Unassembled WGS sequence"/>
</dbReference>
<evidence type="ECO:0000313" key="2">
    <source>
        <dbReference type="EMBL" id="MCF2530412.1"/>
    </source>
</evidence>
<evidence type="ECO:0000259" key="1">
    <source>
        <dbReference type="Pfam" id="PF11716"/>
    </source>
</evidence>
<reference evidence="2" key="1">
    <citation type="submission" date="2022-01" db="EMBL/GenBank/DDBJ databases">
        <title>Genome-Based Taxonomic Classification of the Phylum Actinobacteria.</title>
        <authorList>
            <person name="Gao Y."/>
        </authorList>
    </citation>
    <scope>NUCLEOTIDE SEQUENCE</scope>
    <source>
        <strain evidence="2">KLBMP 8922</strain>
    </source>
</reference>
<feature type="domain" description="Mycothiol-dependent maleylpyruvate isomerase metal-binding" evidence="1">
    <location>
        <begin position="6"/>
        <end position="87"/>
    </location>
</feature>
<dbReference type="SUPFAM" id="SSF109854">
    <property type="entry name" value="DinB/YfiT-like putative metalloenzymes"/>
    <property type="match status" value="1"/>
</dbReference>
<dbReference type="RefSeq" id="WP_235055079.1">
    <property type="nucleotide sequence ID" value="NZ_JAKFHA010000016.1"/>
</dbReference>
<keyword evidence="3" id="KW-1185">Reference proteome</keyword>
<dbReference type="Pfam" id="PF11716">
    <property type="entry name" value="MDMPI_N"/>
    <property type="match status" value="1"/>
</dbReference>
<dbReference type="NCBIfam" id="TIGR03085">
    <property type="entry name" value="TIGR03085 family metal-binding protein"/>
    <property type="match status" value="1"/>
</dbReference>
<sequence length="214" mass="23612">MASYARTERAALADLLSQVGPDAPTLCAGWTTRDLAAHLVVRERRPDSSPGILFKPLANYTDKVRRAKAARPYEELIHLVRTGPPRLSLFGLPGVDAAANTMEYFVHLEDVRRAQPDFKPRDLDPGLNDFLWKRVKGGAKLMMRKVPVGVELRRTDTADEARPVVVRKGTPVVTLAGPPAELLLYVYGRKEQALVTVEGDEDAVRQLHATPTGI</sequence>
<name>A0AA41Q5B5_9ACTN</name>